<dbReference type="Proteomes" id="UP000830401">
    <property type="component" value="Chromosome"/>
</dbReference>
<evidence type="ECO:0000313" key="7">
    <source>
        <dbReference type="Proteomes" id="UP000830401"/>
    </source>
</evidence>
<evidence type="ECO:0000259" key="4">
    <source>
        <dbReference type="Pfam" id="PF07715"/>
    </source>
</evidence>
<dbReference type="InterPro" id="IPR013784">
    <property type="entry name" value="Carb-bd-like_fold"/>
</dbReference>
<proteinExistence type="predicted"/>
<keyword evidence="6" id="KW-0675">Receptor</keyword>
<accession>A0ABY4GBJ6</accession>
<feature type="domain" description="TonB-dependent receptor plug" evidence="4">
    <location>
        <begin position="140"/>
        <end position="230"/>
    </location>
</feature>
<dbReference type="InterPro" id="IPR037066">
    <property type="entry name" value="Plug_dom_sf"/>
</dbReference>
<comment type="subcellular location">
    <subcellularLocation>
        <location evidence="1">Cell outer membrane</location>
    </subcellularLocation>
</comment>
<dbReference type="Gene3D" id="2.170.130.10">
    <property type="entry name" value="TonB-dependent receptor, plug domain"/>
    <property type="match status" value="1"/>
</dbReference>
<keyword evidence="3" id="KW-0998">Cell outer membrane</keyword>
<protein>
    <submittedName>
        <fullName evidence="6">TonB-dependent receptor</fullName>
    </submittedName>
</protein>
<keyword evidence="7" id="KW-1185">Reference proteome</keyword>
<dbReference type="SUPFAM" id="SSF56935">
    <property type="entry name" value="Porins"/>
    <property type="match status" value="1"/>
</dbReference>
<name>A0ABY4GBJ6_9BACT</name>
<evidence type="ECO:0000256" key="2">
    <source>
        <dbReference type="ARBA" id="ARBA00023136"/>
    </source>
</evidence>
<dbReference type="SUPFAM" id="SSF49452">
    <property type="entry name" value="Starch-binding domain-like"/>
    <property type="match status" value="1"/>
</dbReference>
<evidence type="ECO:0000313" key="6">
    <source>
        <dbReference type="EMBL" id="UOQ68156.1"/>
    </source>
</evidence>
<evidence type="ECO:0000256" key="3">
    <source>
        <dbReference type="ARBA" id="ARBA00023237"/>
    </source>
</evidence>
<feature type="domain" description="Outer membrane protein beta-barrel" evidence="5">
    <location>
        <begin position="399"/>
        <end position="788"/>
    </location>
</feature>
<gene>
    <name evidence="6" type="ORF">MUN86_10060</name>
</gene>
<dbReference type="PANTHER" id="PTHR40980:SF4">
    <property type="entry name" value="TONB-DEPENDENT RECEPTOR-LIKE BETA-BARREL DOMAIN-CONTAINING PROTEIN"/>
    <property type="match status" value="1"/>
</dbReference>
<dbReference type="EMBL" id="CP095061">
    <property type="protein sequence ID" value="UOQ68156.1"/>
    <property type="molecule type" value="Genomic_DNA"/>
</dbReference>
<dbReference type="PANTHER" id="PTHR40980">
    <property type="entry name" value="PLUG DOMAIN-CONTAINING PROTEIN"/>
    <property type="match status" value="1"/>
</dbReference>
<dbReference type="InterPro" id="IPR041700">
    <property type="entry name" value="OMP_b-brl_3"/>
</dbReference>
<dbReference type="RefSeq" id="WP_245124857.1">
    <property type="nucleotide sequence ID" value="NZ_CP095061.1"/>
</dbReference>
<dbReference type="Gene3D" id="2.40.170.20">
    <property type="entry name" value="TonB-dependent receptor, beta-barrel domain"/>
    <property type="match status" value="1"/>
</dbReference>
<sequence length="815" mass="89300">MHFDFARSSGWFAFLTVALLLPISPLVAQVRLAPVAGIVRASAGATVEGATITLHRALDSVAVKTEFSDPQGRFSLVPTLPGRYLVSGVQLGYGRVWLGPLDVSEVAVPPLTLILTAGALELKGVTVTGQKPLFERLPDRTVVNVENSSLSSGNTVLDVLGRAPGVTVDGNDNLALRGKQGLLVLLDGKRVPFTGTELATLLRSLPAEQVRSIELITNPPAKYDAQGGAGIIAINLKKDQRLGTNGSANASYGRGQYGKFTTDLSLNHRSKAVNVYGTYAYTNRNGFQNLAFDRQYLSDGLLTLRTNQYNGRRVDLESHTWRAGLDYTASNSTTIGAVVSGLASRLPVDGTNNSVFFDDNNTATQRYSARTLSEVRTPNVAGNFTLRHTFRPDSAGTPELTLDADLARYGTNRDLSLATTYEFPQQSPTLLTGNQDGTLTIQSVKADYVRPLPNGLRAEAGAKVSWVRSDNDVLFYNTIDGQTTLDVDQSNGFRYRENINAAYATLSHTGPKLTVAAGLRAEQTNATGRQTLGDNNFDRHYLQLFPNLSLRRTISETHEMGFSLSRRLDRPTYNQLNPFRFWIDPTTYQAGNPYLRPQSNYKAEVTHTYHKLTTGLSYAYTDNPILFVYQLNPNGSVKLTNDNLQAEHYYAFTLSAPLAPTKWWQLYADAELFYVYFEGTFEGSSTLPGRVGAILSANNSFSWGKGWSAELNASYNSREQYGFQVVRSYGQLSVGVQKTVLAGRGTVRLNGTDLLYTAPVRSTSRYAALTENQRRAQDTRVGTVSFGYRFGNSEVTAARKRSTGAEDEKRRAAGQ</sequence>
<dbReference type="Pfam" id="PF07715">
    <property type="entry name" value="Plug"/>
    <property type="match status" value="1"/>
</dbReference>
<dbReference type="InterPro" id="IPR036942">
    <property type="entry name" value="Beta-barrel_TonB_sf"/>
</dbReference>
<keyword evidence="2" id="KW-0472">Membrane</keyword>
<dbReference type="InterPro" id="IPR012910">
    <property type="entry name" value="Plug_dom"/>
</dbReference>
<organism evidence="6 7">
    <name type="scientific">Hymenobacter volaticus</name>
    <dbReference type="NCBI Taxonomy" id="2932254"/>
    <lineage>
        <taxon>Bacteria</taxon>
        <taxon>Pseudomonadati</taxon>
        <taxon>Bacteroidota</taxon>
        <taxon>Cytophagia</taxon>
        <taxon>Cytophagales</taxon>
        <taxon>Hymenobacteraceae</taxon>
        <taxon>Hymenobacter</taxon>
    </lineage>
</organism>
<evidence type="ECO:0000256" key="1">
    <source>
        <dbReference type="ARBA" id="ARBA00004442"/>
    </source>
</evidence>
<reference evidence="6" key="1">
    <citation type="submission" date="2022-04" db="EMBL/GenBank/DDBJ databases">
        <title>Hymenobacter sp. isolated from the air.</title>
        <authorList>
            <person name="Won M."/>
            <person name="Lee C.-M."/>
            <person name="Woen H.-Y."/>
            <person name="Kwon S.-W."/>
        </authorList>
    </citation>
    <scope>NUCLEOTIDE SEQUENCE</scope>
    <source>
        <strain evidence="6">5420S-77</strain>
    </source>
</reference>
<dbReference type="Pfam" id="PF14905">
    <property type="entry name" value="OMP_b-brl_3"/>
    <property type="match status" value="1"/>
</dbReference>
<evidence type="ECO:0000259" key="5">
    <source>
        <dbReference type="Pfam" id="PF14905"/>
    </source>
</evidence>